<dbReference type="SUPFAM" id="SSF54928">
    <property type="entry name" value="RNA-binding domain, RBD"/>
    <property type="match status" value="1"/>
</dbReference>
<dbReference type="InterPro" id="IPR050502">
    <property type="entry name" value="Euk_RNA-bind_prot"/>
</dbReference>
<evidence type="ECO:0000256" key="3">
    <source>
        <dbReference type="SAM" id="MobiDB-lite"/>
    </source>
</evidence>
<keyword evidence="1 2" id="KW-0694">RNA-binding</keyword>
<dbReference type="InterPro" id="IPR012677">
    <property type="entry name" value="Nucleotide-bd_a/b_plait_sf"/>
</dbReference>
<dbReference type="PANTHER" id="PTHR48025:SF1">
    <property type="entry name" value="RRM DOMAIN-CONTAINING PROTEIN"/>
    <property type="match status" value="1"/>
</dbReference>
<dbReference type="EMBL" id="BSYR01000055">
    <property type="protein sequence ID" value="GMJ09359.1"/>
    <property type="molecule type" value="Genomic_DNA"/>
</dbReference>
<organism evidence="5 6">
    <name type="scientific">Hibiscus trionum</name>
    <name type="common">Flower of an hour</name>
    <dbReference type="NCBI Taxonomy" id="183268"/>
    <lineage>
        <taxon>Eukaryota</taxon>
        <taxon>Viridiplantae</taxon>
        <taxon>Streptophyta</taxon>
        <taxon>Embryophyta</taxon>
        <taxon>Tracheophyta</taxon>
        <taxon>Spermatophyta</taxon>
        <taxon>Magnoliopsida</taxon>
        <taxon>eudicotyledons</taxon>
        <taxon>Gunneridae</taxon>
        <taxon>Pentapetalae</taxon>
        <taxon>rosids</taxon>
        <taxon>malvids</taxon>
        <taxon>Malvales</taxon>
        <taxon>Malvaceae</taxon>
        <taxon>Malvoideae</taxon>
        <taxon>Hibiscus</taxon>
    </lineage>
</organism>
<dbReference type="InterPro" id="IPR000504">
    <property type="entry name" value="RRM_dom"/>
</dbReference>
<protein>
    <recommendedName>
        <fullName evidence="4">RRM domain-containing protein</fullName>
    </recommendedName>
</protein>
<reference evidence="5" key="1">
    <citation type="submission" date="2023-05" db="EMBL/GenBank/DDBJ databases">
        <title>Genome and transcriptome analyses reveal genes involved in the formation of fine ridges on petal epidermal cells in Hibiscus trionum.</title>
        <authorList>
            <person name="Koshimizu S."/>
            <person name="Masuda S."/>
            <person name="Ishii T."/>
            <person name="Shirasu K."/>
            <person name="Hoshino A."/>
            <person name="Arita M."/>
        </authorList>
    </citation>
    <scope>NUCLEOTIDE SEQUENCE</scope>
    <source>
        <strain evidence="5">Hamamatsu line</strain>
    </source>
</reference>
<dbReference type="CDD" id="cd00590">
    <property type="entry name" value="RRM_SF"/>
    <property type="match status" value="1"/>
</dbReference>
<feature type="domain" description="RRM" evidence="4">
    <location>
        <begin position="39"/>
        <end position="119"/>
    </location>
</feature>
<feature type="region of interest" description="Disordered" evidence="3">
    <location>
        <begin position="1"/>
        <end position="34"/>
    </location>
</feature>
<evidence type="ECO:0000313" key="5">
    <source>
        <dbReference type="EMBL" id="GMJ09359.1"/>
    </source>
</evidence>
<evidence type="ECO:0000256" key="2">
    <source>
        <dbReference type="PROSITE-ProRule" id="PRU00176"/>
    </source>
</evidence>
<evidence type="ECO:0000259" key="4">
    <source>
        <dbReference type="PROSITE" id="PS50102"/>
    </source>
</evidence>
<dbReference type="Gene3D" id="3.30.70.330">
    <property type="match status" value="1"/>
</dbReference>
<dbReference type="Proteomes" id="UP001165190">
    <property type="component" value="Unassembled WGS sequence"/>
</dbReference>
<dbReference type="PANTHER" id="PTHR48025">
    <property type="entry name" value="OS02G0815200 PROTEIN"/>
    <property type="match status" value="1"/>
</dbReference>
<evidence type="ECO:0000256" key="1">
    <source>
        <dbReference type="ARBA" id="ARBA00022884"/>
    </source>
</evidence>
<name>A0A9W7JCT5_HIBTR</name>
<feature type="compositionally biased region" description="Basic and acidic residues" evidence="3">
    <location>
        <begin position="1"/>
        <end position="25"/>
    </location>
</feature>
<gene>
    <name evidence="5" type="ORF">HRI_004605100</name>
</gene>
<keyword evidence="6" id="KW-1185">Reference proteome</keyword>
<proteinExistence type="predicted"/>
<accession>A0A9W7JCT5</accession>
<comment type="caution">
    <text evidence="5">The sequence shown here is derived from an EMBL/GenBank/DDBJ whole genome shotgun (WGS) entry which is preliminary data.</text>
</comment>
<dbReference type="GO" id="GO:0003729">
    <property type="term" value="F:mRNA binding"/>
    <property type="evidence" value="ECO:0007669"/>
    <property type="project" value="TreeGrafter"/>
</dbReference>
<dbReference type="SMART" id="SM00360">
    <property type="entry name" value="RRM"/>
    <property type="match status" value="1"/>
</dbReference>
<dbReference type="AlphaFoldDB" id="A0A9W7JCT5"/>
<sequence length="328" mass="37337">MEHLERKEGGTTNLEKNRSGDEEAHQGNPPGEEVIGGEWTAFIDNLSRRVSWATLRELFGHYGKVTRVFIPEVNTKAKYKQNTFAFISMSNKEEMFSVISKLHNTRIDGRVISVSQAKFPKQQTAARNICFSNGKERCNRVSSGSVEKENRSPVSNGVARGCNTGEKMSYRDALLRNIDNSNRQNSTTMPLDEAIQIGCNDGDIFDVELPPSEVNWLECCLVGILKNSYESGVVQQAFDFEGIIATVCKWGLDCNSYVIRFNSPLEMEESWNSKREALCFWFKYLSPLMVDKVPLQYASITLRDVPLMCWFENFFRSLGNRWGCVRRC</sequence>
<evidence type="ECO:0000313" key="6">
    <source>
        <dbReference type="Proteomes" id="UP001165190"/>
    </source>
</evidence>
<dbReference type="OrthoDB" id="252020at2759"/>
<dbReference type="Pfam" id="PF00076">
    <property type="entry name" value="RRM_1"/>
    <property type="match status" value="1"/>
</dbReference>
<dbReference type="PROSITE" id="PS50102">
    <property type="entry name" value="RRM"/>
    <property type="match status" value="1"/>
</dbReference>
<dbReference type="InterPro" id="IPR035979">
    <property type="entry name" value="RBD_domain_sf"/>
</dbReference>